<comment type="catalytic activity">
    <reaction evidence="1">
        <text>ATP + protein L-histidine = ADP + protein N-phospho-L-histidine.</text>
        <dbReference type="EC" id="2.7.13.3"/>
    </reaction>
</comment>
<sequence>MNDTSYYFHYRNLDSVYHYAARAEALSGNYDGGRAEALNNLAFYYTAKMNYKRASLLLDSVSLVTDNQIELLIADVQLMRLCQRKSENKEFYDYHEKAVRRFQRIDEELGTLDERQRRRYLYASSEFSIVTSTYYYYVGLERESQQALNKIDPSGDIQKDTAQFLSYLYNVGAGGIITDGTQAEINQKEFDNLIQCYIIAHRQGYKFWEANSLQAMSEHLQPADERKKLIADNLPMMMFVNIDAMPDSLLAGNLALRSMDLFNSFGDVYQIAGAYRTLASCYWQIHDYNSALACLNDALEKNKAISQAPDLVASIREQLSMVYSAVNDKHQSDYNRNIYLDLQEQTRQDRYFESRADQLAKSSAQLNIMILSVVVMIVVVVLLLFAFHRLRRRSDQRNSLASLLEPLERWQKRNDAYMSQMDDKYENINEEYSLNVVHVVNNKRRNLEQRAKISLVNSIIPFIDRMINEIQRLSTRRESDAVREDRYGYIAELTDKITEYNAFLTNWIQMRQGQLNLHIETFPLQSLFDVVAKGRMGFQLKGIRLDVQPTQLSVKADRILTLFMVNTIADNARKFTQQGGTVTVSATEGDKFVEVSVSDTGKGMTEQELSGIFDHKIYNGHGFGLMNCRGIIDKYRKISPIFSVCCLSAESAPGRGSRFFFRLPKGIVRAVMALLVLTSSIASMADNSSEVPQRQQVRQHPATASAYGRIAPQTAKASVSATATARSQTADTLGLLRRAANYADSAYYSNISGYYRQTLVFADSCRRCLNEFYLALHPGSRILMLRKGDTSKIPAEVKWFHDSVPTNYSIILDVRNETAVAALALHEWSLYRYNNKVYTLLFKENSADTTLDSYCRMMQRSETNKSVAMVLLVLLLLSIFPAYYFMYYRHRVYYQFCLERVRQINDILLRDSSPDEKLREIRPISTDRFPDELRGIVDKIKVALAEASERDHVSSTNIELADDERRRAEFEDQRLYISNSVLDNCLSTLKHETMYYPSRIRQLVDGKDSNLQSMSELAEYYKELYTILSSQAMRQVESVKLICRQFPLSDVLPREECDADCILRGDKDMIQYLFDILRKQSGGKLNVSVAERDRRYAVFSILLPNLRLSQEDCLQLFTPGKDHQPFLLCRQIARDNGESTNCRGCGIEAQPTSDGTLIVVTLAAAGRQPAEIRDGKNLE</sequence>
<evidence type="ECO:0000256" key="5">
    <source>
        <dbReference type="ARBA" id="ARBA00023012"/>
    </source>
</evidence>
<evidence type="ECO:0000256" key="1">
    <source>
        <dbReference type="ARBA" id="ARBA00000085"/>
    </source>
</evidence>
<dbReference type="InterPro" id="IPR003594">
    <property type="entry name" value="HATPase_dom"/>
</dbReference>
<keyword evidence="5" id="KW-0902">Two-component regulatory system</keyword>
<dbReference type="SMART" id="SM00387">
    <property type="entry name" value="HATPase_c"/>
    <property type="match status" value="1"/>
</dbReference>
<dbReference type="PROSITE" id="PS50109">
    <property type="entry name" value="HIS_KIN"/>
    <property type="match status" value="1"/>
</dbReference>
<dbReference type="GO" id="GO:0000160">
    <property type="term" value="P:phosphorelay signal transduction system"/>
    <property type="evidence" value="ECO:0007669"/>
    <property type="project" value="UniProtKB-KW"/>
</dbReference>
<dbReference type="PANTHER" id="PTHR43711">
    <property type="entry name" value="TWO-COMPONENT HISTIDINE KINASE"/>
    <property type="match status" value="1"/>
</dbReference>
<dbReference type="EMBL" id="BPUB01000001">
    <property type="protein sequence ID" value="GJG58742.1"/>
    <property type="molecule type" value="Genomic_DNA"/>
</dbReference>
<comment type="caution">
    <text evidence="8">The sequence shown here is derived from an EMBL/GenBank/DDBJ whole genome shotgun (WGS) entry which is preliminary data.</text>
</comment>
<keyword evidence="6" id="KW-1133">Transmembrane helix</keyword>
<dbReference type="InterPro" id="IPR011990">
    <property type="entry name" value="TPR-like_helical_dom_sf"/>
</dbReference>
<feature type="transmembrane region" description="Helical" evidence="6">
    <location>
        <begin position="368"/>
        <end position="387"/>
    </location>
</feature>
<protein>
    <recommendedName>
        <fullName evidence="2">histidine kinase</fullName>
        <ecNumber evidence="2">2.7.13.3</ecNumber>
    </recommendedName>
</protein>
<feature type="transmembrane region" description="Helical" evidence="6">
    <location>
        <begin position="866"/>
        <end position="886"/>
    </location>
</feature>
<dbReference type="InterPro" id="IPR033406">
    <property type="entry name" value="DUF5113"/>
</dbReference>
<dbReference type="Gene3D" id="1.25.40.10">
    <property type="entry name" value="Tetratricopeptide repeat domain"/>
    <property type="match status" value="1"/>
</dbReference>
<dbReference type="InterPro" id="IPR036890">
    <property type="entry name" value="HATPase_C_sf"/>
</dbReference>
<evidence type="ECO:0000313" key="9">
    <source>
        <dbReference type="Proteomes" id="UP000825483"/>
    </source>
</evidence>
<dbReference type="GO" id="GO:0004673">
    <property type="term" value="F:protein histidine kinase activity"/>
    <property type="evidence" value="ECO:0007669"/>
    <property type="project" value="UniProtKB-EC"/>
</dbReference>
<evidence type="ECO:0000259" key="7">
    <source>
        <dbReference type="PROSITE" id="PS50109"/>
    </source>
</evidence>
<reference evidence="8" key="1">
    <citation type="journal article" date="2022" name="Int. J. Syst. Evol. Microbiol.">
        <title>Prevotella lacticifex sp. nov., isolated from the rumen of cows.</title>
        <authorList>
            <person name="Shinkai T."/>
            <person name="Ikeyama N."/>
            <person name="Kumagai M."/>
            <person name="Ohmori H."/>
            <person name="Sakamoto M."/>
            <person name="Ohkuma M."/>
            <person name="Mitsumori M."/>
        </authorList>
    </citation>
    <scope>NUCLEOTIDE SEQUENCE</scope>
    <source>
        <strain evidence="8">R5076</strain>
    </source>
</reference>
<dbReference type="AlphaFoldDB" id="A0A9R1CA13"/>
<evidence type="ECO:0000256" key="3">
    <source>
        <dbReference type="ARBA" id="ARBA00022679"/>
    </source>
</evidence>
<dbReference type="InterPro" id="IPR005467">
    <property type="entry name" value="His_kinase_dom"/>
</dbReference>
<dbReference type="Pfam" id="PF17139">
    <property type="entry name" value="DUF5112"/>
    <property type="match status" value="1"/>
</dbReference>
<dbReference type="Pfam" id="PF02518">
    <property type="entry name" value="HATPase_c"/>
    <property type="match status" value="1"/>
</dbReference>
<dbReference type="InterPro" id="IPR033405">
    <property type="entry name" value="DUF5112"/>
</dbReference>
<keyword evidence="6" id="KW-0472">Membrane</keyword>
<dbReference type="SUPFAM" id="SSF48452">
    <property type="entry name" value="TPR-like"/>
    <property type="match status" value="1"/>
</dbReference>
<evidence type="ECO:0000256" key="6">
    <source>
        <dbReference type="SAM" id="Phobius"/>
    </source>
</evidence>
<evidence type="ECO:0000313" key="8">
    <source>
        <dbReference type="EMBL" id="GJG58742.1"/>
    </source>
</evidence>
<dbReference type="SMART" id="SM00028">
    <property type="entry name" value="TPR"/>
    <property type="match status" value="2"/>
</dbReference>
<dbReference type="Proteomes" id="UP000825483">
    <property type="component" value="Unassembled WGS sequence"/>
</dbReference>
<dbReference type="InterPro" id="IPR050736">
    <property type="entry name" value="Sensor_HK_Regulatory"/>
</dbReference>
<dbReference type="Gene3D" id="3.30.565.10">
    <property type="entry name" value="Histidine kinase-like ATPase, C-terminal domain"/>
    <property type="match status" value="1"/>
</dbReference>
<dbReference type="InterPro" id="IPR019734">
    <property type="entry name" value="TPR_rpt"/>
</dbReference>
<dbReference type="RefSeq" id="WP_241864665.1">
    <property type="nucleotide sequence ID" value="NZ_BPTY01000001.1"/>
</dbReference>
<gene>
    <name evidence="8" type="ORF">PRLR5076_15930</name>
</gene>
<proteinExistence type="predicted"/>
<dbReference type="PANTHER" id="PTHR43711:SF31">
    <property type="entry name" value="HISTIDINE KINASE"/>
    <property type="match status" value="1"/>
</dbReference>
<keyword evidence="9" id="KW-1185">Reference proteome</keyword>
<evidence type="ECO:0000256" key="2">
    <source>
        <dbReference type="ARBA" id="ARBA00012438"/>
    </source>
</evidence>
<feature type="domain" description="Histidine kinase" evidence="7">
    <location>
        <begin position="454"/>
        <end position="667"/>
    </location>
</feature>
<keyword evidence="4" id="KW-0418">Kinase</keyword>
<accession>A0A9R1CA13</accession>
<organism evidence="8 9">
    <name type="scientific">Prevotella lacticifex</name>
    <dbReference type="NCBI Taxonomy" id="2854755"/>
    <lineage>
        <taxon>Bacteria</taxon>
        <taxon>Pseudomonadati</taxon>
        <taxon>Bacteroidota</taxon>
        <taxon>Bacteroidia</taxon>
        <taxon>Bacteroidales</taxon>
        <taxon>Prevotellaceae</taxon>
        <taxon>Prevotella</taxon>
    </lineage>
</organism>
<dbReference type="EC" id="2.7.13.3" evidence="2"/>
<keyword evidence="3" id="KW-0808">Transferase</keyword>
<evidence type="ECO:0000256" key="4">
    <source>
        <dbReference type="ARBA" id="ARBA00022777"/>
    </source>
</evidence>
<name>A0A9R1CA13_9BACT</name>
<dbReference type="Pfam" id="PF17140">
    <property type="entry name" value="DUF5113"/>
    <property type="match status" value="2"/>
</dbReference>
<keyword evidence="6" id="KW-0812">Transmembrane</keyword>
<dbReference type="SUPFAM" id="SSF55874">
    <property type="entry name" value="ATPase domain of HSP90 chaperone/DNA topoisomerase II/histidine kinase"/>
    <property type="match status" value="1"/>
</dbReference>